<accession>A0ABR9PIJ1</accession>
<name>A0ABR9PIJ1_9BACT</name>
<dbReference type="Proteomes" id="UP001516472">
    <property type="component" value="Unassembled WGS sequence"/>
</dbReference>
<reference evidence="1 2" key="1">
    <citation type="submission" date="2020-02" db="EMBL/GenBank/DDBJ databases">
        <authorList>
            <person name="Babadi Z.K."/>
            <person name="Risdian C."/>
            <person name="Ebrahimipour G.H."/>
            <person name="Wink J."/>
        </authorList>
    </citation>
    <scope>NUCLEOTIDE SEQUENCE [LARGE SCALE GENOMIC DNA]</scope>
    <source>
        <strain evidence="1 2">ZKHCc1 1396</strain>
    </source>
</reference>
<evidence type="ECO:0000313" key="1">
    <source>
        <dbReference type="EMBL" id="MBE4747735.1"/>
    </source>
</evidence>
<dbReference type="RefSeq" id="WP_193347093.1">
    <property type="nucleotide sequence ID" value="NZ_CBCSIP010000161.1"/>
</dbReference>
<organism evidence="1 2">
    <name type="scientific">Corallococcus soli</name>
    <dbReference type="NCBI Taxonomy" id="2710757"/>
    <lineage>
        <taxon>Bacteria</taxon>
        <taxon>Pseudomonadati</taxon>
        <taxon>Myxococcota</taxon>
        <taxon>Myxococcia</taxon>
        <taxon>Myxococcales</taxon>
        <taxon>Cystobacterineae</taxon>
        <taxon>Myxococcaceae</taxon>
        <taxon>Corallococcus</taxon>
    </lineage>
</organism>
<keyword evidence="2" id="KW-1185">Reference proteome</keyword>
<protein>
    <submittedName>
        <fullName evidence="1">Uncharacterized protein</fullName>
    </submittedName>
</protein>
<proteinExistence type="predicted"/>
<gene>
    <name evidence="1" type="ORF">G4177_06025</name>
</gene>
<comment type="caution">
    <text evidence="1">The sequence shown here is derived from an EMBL/GenBank/DDBJ whole genome shotgun (WGS) entry which is preliminary data.</text>
</comment>
<dbReference type="EMBL" id="JAAIYO010000001">
    <property type="protein sequence ID" value="MBE4747735.1"/>
    <property type="molecule type" value="Genomic_DNA"/>
</dbReference>
<sequence length="235" mass="26398">MGSAAATVVAPAIRERPILFSAAMILALLAGRKTVTRRLLKPQPAPNAPHDGGTVWEFRPDKGLHVPCGTVGHLSVAEKMGLRCPYGQPGDRLWVRETFHITSANEVVYRADYPYNATERGMENIPAEQAVRWCPSIHMPRWASRLTLKVLSVRAERLHDITEEDAKHEGVEEAPDPFDEDTEYWRCFLPECADDCAGVLSARESFETLWKSINGPESWDANPWVWRVEIARVTP</sequence>
<evidence type="ECO:0000313" key="2">
    <source>
        <dbReference type="Proteomes" id="UP001516472"/>
    </source>
</evidence>